<sequence>MRIETSAGPAEVEIARPAGKAVFLLVLTHGSGGGTDAKDLLAVRDRALALGGAVALVTQPYRVAGRRAPGSAVTQDAAWLEIVAAVRAKFAKLPLVQGGRSNGARVACRTAGAVGARGVVALSFPLHPPGKPEKSRREELLAPGDIEVVVVNGARDPFGIPEPGDAAEVRVIPGQAHSYRAGFDDIADTVETWLRRWTAADPTRSRARR</sequence>
<dbReference type="InterPro" id="IPR029058">
    <property type="entry name" value="AB_hydrolase_fold"/>
</dbReference>
<dbReference type="AlphaFoldDB" id="A0A378YBE6"/>
<dbReference type="InterPro" id="IPR026555">
    <property type="entry name" value="NSL3/Tex30"/>
</dbReference>
<gene>
    <name evidence="2" type="ORF">NCTC1934_01442</name>
</gene>
<organism evidence="2 3">
    <name type="scientific">Nocardia otitidiscaviarum</name>
    <dbReference type="NCBI Taxonomy" id="1823"/>
    <lineage>
        <taxon>Bacteria</taxon>
        <taxon>Bacillati</taxon>
        <taxon>Actinomycetota</taxon>
        <taxon>Actinomycetes</taxon>
        <taxon>Mycobacteriales</taxon>
        <taxon>Nocardiaceae</taxon>
        <taxon>Nocardia</taxon>
    </lineage>
</organism>
<dbReference type="Pfam" id="PF20408">
    <property type="entry name" value="Abhydrolase_11"/>
    <property type="match status" value="1"/>
</dbReference>
<keyword evidence="2" id="KW-0378">Hydrolase</keyword>
<evidence type="ECO:0000313" key="3">
    <source>
        <dbReference type="Proteomes" id="UP000255467"/>
    </source>
</evidence>
<proteinExistence type="predicted"/>
<dbReference type="OrthoDB" id="652634at2"/>
<dbReference type="SUPFAM" id="SSF53474">
    <property type="entry name" value="alpha/beta-Hydrolases"/>
    <property type="match status" value="1"/>
</dbReference>
<dbReference type="STRING" id="1406858.GCA_000710895_02916"/>
<dbReference type="PANTHER" id="PTHR13136">
    <property type="entry name" value="TESTIS DEVELOPMENT PROTEIN PRTD"/>
    <property type="match status" value="1"/>
</dbReference>
<feature type="domain" description="KANL3/Tex30 alpha/beta hydrolase-like" evidence="1">
    <location>
        <begin position="24"/>
        <end position="162"/>
    </location>
</feature>
<evidence type="ECO:0000259" key="1">
    <source>
        <dbReference type="Pfam" id="PF20408"/>
    </source>
</evidence>
<keyword evidence="3" id="KW-1185">Reference proteome</keyword>
<dbReference type="PANTHER" id="PTHR13136:SF11">
    <property type="entry name" value="TESTIS-EXPRESSED PROTEIN 30"/>
    <property type="match status" value="1"/>
</dbReference>
<dbReference type="InterPro" id="IPR046879">
    <property type="entry name" value="KANL3/Tex30_Abhydrolase"/>
</dbReference>
<dbReference type="GO" id="GO:0016787">
    <property type="term" value="F:hydrolase activity"/>
    <property type="evidence" value="ECO:0007669"/>
    <property type="project" value="UniProtKB-KW"/>
</dbReference>
<dbReference type="Proteomes" id="UP000255467">
    <property type="component" value="Unassembled WGS sequence"/>
</dbReference>
<protein>
    <submittedName>
        <fullName evidence="2">Alpha/beta hydrolase family</fullName>
    </submittedName>
</protein>
<dbReference type="EMBL" id="UGRY01000002">
    <property type="protein sequence ID" value="SUA74158.1"/>
    <property type="molecule type" value="Genomic_DNA"/>
</dbReference>
<accession>A0A378YBE6</accession>
<dbReference type="RefSeq" id="WP_039818072.1">
    <property type="nucleotide sequence ID" value="NZ_UGRY01000002.1"/>
</dbReference>
<reference evidence="2 3" key="1">
    <citation type="submission" date="2018-06" db="EMBL/GenBank/DDBJ databases">
        <authorList>
            <consortium name="Pathogen Informatics"/>
            <person name="Doyle S."/>
        </authorList>
    </citation>
    <scope>NUCLEOTIDE SEQUENCE [LARGE SCALE GENOMIC DNA]</scope>
    <source>
        <strain evidence="2 3">NCTC1934</strain>
    </source>
</reference>
<name>A0A378YBE6_9NOCA</name>
<dbReference type="Gene3D" id="3.40.50.1820">
    <property type="entry name" value="alpha/beta hydrolase"/>
    <property type="match status" value="1"/>
</dbReference>
<evidence type="ECO:0000313" key="2">
    <source>
        <dbReference type="EMBL" id="SUA74158.1"/>
    </source>
</evidence>